<feature type="coiled-coil region" evidence="1">
    <location>
        <begin position="21"/>
        <end position="48"/>
    </location>
</feature>
<name>A0A847D3F0_9LACT</name>
<evidence type="ECO:0000256" key="1">
    <source>
        <dbReference type="SAM" id="Coils"/>
    </source>
</evidence>
<proteinExistence type="predicted"/>
<organism evidence="2 3">
    <name type="scientific">Trichococcus flocculiformis</name>
    <dbReference type="NCBI Taxonomy" id="82803"/>
    <lineage>
        <taxon>Bacteria</taxon>
        <taxon>Bacillati</taxon>
        <taxon>Bacillota</taxon>
        <taxon>Bacilli</taxon>
        <taxon>Lactobacillales</taxon>
        <taxon>Carnobacteriaceae</taxon>
        <taxon>Trichococcus</taxon>
    </lineage>
</organism>
<comment type="caution">
    <text evidence="2">The sequence shown here is derived from an EMBL/GenBank/DDBJ whole genome shotgun (WGS) entry which is preliminary data.</text>
</comment>
<dbReference type="EMBL" id="JAAZCD010000067">
    <property type="protein sequence ID" value="NLD31200.1"/>
    <property type="molecule type" value="Genomic_DNA"/>
</dbReference>
<evidence type="ECO:0000313" key="2">
    <source>
        <dbReference type="EMBL" id="NLD31200.1"/>
    </source>
</evidence>
<accession>A0A847D3F0</accession>
<sequence>MQNFEKYKLGKMNRQKFIDSKNLIDEEIQAIREKIQKAKEEKEVIDNTKLTRELMEKYIDSVFCEGNEVLNIIWK</sequence>
<dbReference type="AlphaFoldDB" id="A0A847D3F0"/>
<gene>
    <name evidence="2" type="ORF">GX662_02940</name>
</gene>
<dbReference type="Proteomes" id="UP000589373">
    <property type="component" value="Unassembled WGS sequence"/>
</dbReference>
<reference evidence="2 3" key="1">
    <citation type="journal article" date="2020" name="Biotechnol. Biofuels">
        <title>New insights from the biogas microbiome by comprehensive genome-resolved metagenomics of nearly 1600 species originating from multiple anaerobic digesters.</title>
        <authorList>
            <person name="Campanaro S."/>
            <person name="Treu L."/>
            <person name="Rodriguez-R L.M."/>
            <person name="Kovalovszki A."/>
            <person name="Ziels R.M."/>
            <person name="Maus I."/>
            <person name="Zhu X."/>
            <person name="Kougias P.G."/>
            <person name="Basile A."/>
            <person name="Luo G."/>
            <person name="Schluter A."/>
            <person name="Konstantinidis K.T."/>
            <person name="Angelidaki I."/>
        </authorList>
    </citation>
    <scope>NUCLEOTIDE SEQUENCE [LARGE SCALE GENOMIC DNA]</scope>
    <source>
        <strain evidence="2">AS07pgkLD_105</strain>
    </source>
</reference>
<protein>
    <submittedName>
        <fullName evidence="2">Uncharacterized protein</fullName>
    </submittedName>
</protein>
<keyword evidence="1" id="KW-0175">Coiled coil</keyword>
<evidence type="ECO:0000313" key="3">
    <source>
        <dbReference type="Proteomes" id="UP000589373"/>
    </source>
</evidence>